<accession>A0A4Z1KCY3</accession>
<comment type="caution">
    <text evidence="1">The sequence shown here is derived from an EMBL/GenBank/DDBJ whole genome shotgun (WGS) entry which is preliminary data.</text>
</comment>
<gene>
    <name evidence="1" type="ORF">BPOR_0566g00040</name>
</gene>
<dbReference type="EMBL" id="PQXO01000565">
    <property type="protein sequence ID" value="TGO83983.1"/>
    <property type="molecule type" value="Genomic_DNA"/>
</dbReference>
<dbReference type="Proteomes" id="UP000297280">
    <property type="component" value="Unassembled WGS sequence"/>
</dbReference>
<evidence type="ECO:0000313" key="1">
    <source>
        <dbReference type="EMBL" id="TGO83983.1"/>
    </source>
</evidence>
<protein>
    <submittedName>
        <fullName evidence="1">Uncharacterized protein</fullName>
    </submittedName>
</protein>
<proteinExistence type="predicted"/>
<name>A0A4Z1KCY3_9HELO</name>
<keyword evidence="2" id="KW-1185">Reference proteome</keyword>
<evidence type="ECO:0000313" key="2">
    <source>
        <dbReference type="Proteomes" id="UP000297280"/>
    </source>
</evidence>
<organism evidence="1 2">
    <name type="scientific">Botrytis porri</name>
    <dbReference type="NCBI Taxonomy" id="87229"/>
    <lineage>
        <taxon>Eukaryota</taxon>
        <taxon>Fungi</taxon>
        <taxon>Dikarya</taxon>
        <taxon>Ascomycota</taxon>
        <taxon>Pezizomycotina</taxon>
        <taxon>Leotiomycetes</taxon>
        <taxon>Helotiales</taxon>
        <taxon>Sclerotiniaceae</taxon>
        <taxon>Botrytis</taxon>
    </lineage>
</organism>
<reference evidence="1 2" key="1">
    <citation type="submission" date="2017-12" db="EMBL/GenBank/DDBJ databases">
        <title>Comparative genomics of Botrytis spp.</title>
        <authorList>
            <person name="Valero-Jimenez C.A."/>
            <person name="Tapia P."/>
            <person name="Veloso J."/>
            <person name="Silva-Moreno E."/>
            <person name="Staats M."/>
            <person name="Valdes J.H."/>
            <person name="Van Kan J.A.L."/>
        </authorList>
    </citation>
    <scope>NUCLEOTIDE SEQUENCE [LARGE SCALE GENOMIC DNA]</scope>
    <source>
        <strain evidence="1 2">MUCL3349</strain>
    </source>
</reference>
<dbReference type="AlphaFoldDB" id="A0A4Z1KCY3"/>
<sequence>MVSGEESPSLVATMLISSPISLAHLSAQLFDLMLFPLKRGILSFEDKALKHSPSRFPTRPPAVNPIAVQLNHPAIFRVLAAAILAVPTALSLPGLFDKSQQLTSKFTCDQLSKNSCLYTFYANQKSAITTMVDSNCTDYGQDHVIFNRTEGVFGMDGGPKALKDHVWVLSNFTRLNAPEAVVGFTSPLLPELQWLDKSYSVLRLLNANIVKPPIVSLGLDPRA</sequence>